<reference evidence="6" key="2">
    <citation type="submission" date="2014-09" db="EMBL/GenBank/DDBJ databases">
        <authorList>
            <person name="Martin A.A."/>
        </authorList>
    </citation>
    <scope>NUCLEOTIDE SEQUENCE</scope>
    <source>
        <strain evidence="6">ED321</strain>
    </source>
</reference>
<reference evidence="5" key="1">
    <citation type="submission" date="2014-09" db="EMBL/GenBank/DDBJ databases">
        <authorList>
            <person name="Aslett A.Martin."/>
        </authorList>
    </citation>
    <scope>NUCLEOTIDE SEQUENCE</scope>
    <source>
        <strain evidence="5">ED321 Heterogonic</strain>
    </source>
</reference>
<name>A0A090MQG6_STRRB</name>
<protein>
    <submittedName>
        <fullName evidence="5 7">Phytanoyl-CoA dioxygenase family-containing protein</fullName>
    </submittedName>
</protein>
<dbReference type="Gene3D" id="2.60.120.620">
    <property type="entry name" value="q2cbj1_9rhob like domain"/>
    <property type="match status" value="1"/>
</dbReference>
<dbReference type="AlphaFoldDB" id="A0A090MQG6"/>
<accession>A0A090MQG6</accession>
<dbReference type="InterPro" id="IPR008775">
    <property type="entry name" value="Phytyl_CoA_dOase-like"/>
</dbReference>
<dbReference type="WBParaSite" id="SRAE_X000215100.1">
    <property type="protein sequence ID" value="SRAE_X000215100.1"/>
    <property type="gene ID" value="WBGene00267729"/>
</dbReference>
<evidence type="ECO:0000256" key="4">
    <source>
        <dbReference type="ARBA" id="ARBA00038356"/>
    </source>
</evidence>
<dbReference type="WormBase" id="SRAE_X000215100">
    <property type="protein sequence ID" value="SRP09706"/>
    <property type="gene ID" value="WBGene00267729"/>
</dbReference>
<sequence length="300" mass="35142">MMKSTWEFNDFDRDSEFNYCFEKNGFAIIQNFASDKECDELRDEMKKIVNEMKMDDHPKSIFTTKNQEKHLSDKYFIDSVDKISFFFEEGAFNNKGELVVDKFTSLNKVGHALHVKNDKFKNFTFSDKVKVICKTINLQNPTIVQSMYIFKNPKIGGVVTEHVDSSYLHTNDGEKLIGFWIALEDVTFQNGCLDFYPSSNNDIKVTYRFERDLSDPNEKLIHRGVKPEFGKECYTYAPVKKGSLIIIHGDVVHKSKQNESDTSRNVYAFHVVDRNKNLQWPKTNWLQETDNYKFYGIYDH</sequence>
<dbReference type="CTD" id="36385223"/>
<dbReference type="GO" id="GO:0051213">
    <property type="term" value="F:dioxygenase activity"/>
    <property type="evidence" value="ECO:0007669"/>
    <property type="project" value="UniProtKB-KW"/>
</dbReference>
<keyword evidence="5" id="KW-0560">Oxidoreductase</keyword>
<evidence type="ECO:0000256" key="2">
    <source>
        <dbReference type="ARBA" id="ARBA00022723"/>
    </source>
</evidence>
<dbReference type="OMA" id="KYSEDNW"/>
<comment type="cofactor">
    <cofactor evidence="1">
        <name>Fe cation</name>
        <dbReference type="ChEBI" id="CHEBI:24875"/>
    </cofactor>
</comment>
<dbReference type="GO" id="GO:0046872">
    <property type="term" value="F:metal ion binding"/>
    <property type="evidence" value="ECO:0007669"/>
    <property type="project" value="UniProtKB-KW"/>
</dbReference>
<keyword evidence="5" id="KW-0223">Dioxygenase</keyword>
<keyword evidence="2" id="KW-0479">Metal-binding</keyword>
<evidence type="ECO:0000313" key="6">
    <source>
        <dbReference type="Proteomes" id="UP000035682"/>
    </source>
</evidence>
<keyword evidence="6" id="KW-1185">Reference proteome</keyword>
<dbReference type="PANTHER" id="PTHR20883:SF15">
    <property type="entry name" value="PHYTANOYL-COA DIOXYGENASE DOMAIN-CONTAINING PROTEIN 1"/>
    <property type="match status" value="1"/>
</dbReference>
<evidence type="ECO:0000313" key="7">
    <source>
        <dbReference type="WBParaSite" id="SRAE_X000215100.1"/>
    </source>
</evidence>
<keyword evidence="3" id="KW-0408">Iron</keyword>
<dbReference type="Proteomes" id="UP000035682">
    <property type="component" value="Unplaced"/>
</dbReference>
<evidence type="ECO:0000256" key="1">
    <source>
        <dbReference type="ARBA" id="ARBA00001962"/>
    </source>
</evidence>
<dbReference type="EMBL" id="LN609398">
    <property type="protein sequence ID" value="CEF60413.1"/>
    <property type="molecule type" value="Genomic_DNA"/>
</dbReference>
<evidence type="ECO:0000313" key="8">
    <source>
        <dbReference type="WormBase" id="SRAE_X000215100"/>
    </source>
</evidence>
<comment type="similarity">
    <text evidence="4">Belongs to the PhyH family. PHYHD1 subfamily.</text>
</comment>
<reference evidence="7" key="3">
    <citation type="submission" date="2020-12" db="UniProtKB">
        <authorList>
            <consortium name="WormBaseParasite"/>
        </authorList>
    </citation>
    <scope>IDENTIFICATION</scope>
</reference>
<evidence type="ECO:0000313" key="5">
    <source>
        <dbReference type="EMBL" id="CEF60413.1"/>
    </source>
</evidence>
<dbReference type="PANTHER" id="PTHR20883">
    <property type="entry name" value="PHYTANOYL-COA DIOXYGENASE DOMAIN CONTAINING 1"/>
    <property type="match status" value="1"/>
</dbReference>
<dbReference type="GeneID" id="36385223"/>
<dbReference type="Pfam" id="PF05721">
    <property type="entry name" value="PhyH"/>
    <property type="match status" value="1"/>
</dbReference>
<organism evidence="5">
    <name type="scientific">Strongyloides ratti</name>
    <name type="common">Parasitic roundworm</name>
    <dbReference type="NCBI Taxonomy" id="34506"/>
    <lineage>
        <taxon>Eukaryota</taxon>
        <taxon>Metazoa</taxon>
        <taxon>Ecdysozoa</taxon>
        <taxon>Nematoda</taxon>
        <taxon>Chromadorea</taxon>
        <taxon>Rhabditida</taxon>
        <taxon>Tylenchina</taxon>
        <taxon>Panagrolaimomorpha</taxon>
        <taxon>Strongyloidoidea</taxon>
        <taxon>Strongyloididae</taxon>
        <taxon>Strongyloides</taxon>
    </lineage>
</organism>
<proteinExistence type="inferred from homology"/>
<evidence type="ECO:0000256" key="3">
    <source>
        <dbReference type="ARBA" id="ARBA00023004"/>
    </source>
</evidence>
<dbReference type="SUPFAM" id="SSF51197">
    <property type="entry name" value="Clavaminate synthase-like"/>
    <property type="match status" value="1"/>
</dbReference>
<dbReference type="RefSeq" id="XP_024499622.1">
    <property type="nucleotide sequence ID" value="XM_024644529.1"/>
</dbReference>
<gene>
    <name evidence="5 7 8" type="ORF">SRAE_X000215100</name>
</gene>
<dbReference type="OrthoDB" id="445007at2759"/>